<keyword evidence="9" id="KW-0282">Flagellum</keyword>
<protein>
    <recommendedName>
        <fullName evidence="5">Flagellar hook-associated protein 2</fullName>
        <shortName evidence="5">HAP2</shortName>
    </recommendedName>
    <alternativeName>
        <fullName evidence="5">Flagellar cap protein</fullName>
    </alternativeName>
</protein>
<evidence type="ECO:0000256" key="2">
    <source>
        <dbReference type="ARBA" id="ARBA00011255"/>
    </source>
</evidence>
<dbReference type="InterPro" id="IPR040026">
    <property type="entry name" value="FliD"/>
</dbReference>
<keyword evidence="3" id="KW-0175">Coiled coil</keyword>
<evidence type="ECO:0000313" key="9">
    <source>
        <dbReference type="EMBL" id="QPC47503.1"/>
    </source>
</evidence>
<comment type="function">
    <text evidence="5">Required for morphogenesis and for the elongation of the flagellar filament by facilitating polymerization of the flagellin monomers at the tip of growing filament. Forms a capping structure, which prevents flagellin subunits (transported through the central channel of the flagellum) from leaking out without polymerization at the distal end.</text>
</comment>
<evidence type="ECO:0000256" key="5">
    <source>
        <dbReference type="RuleBase" id="RU362066"/>
    </source>
</evidence>
<keyword evidence="10" id="KW-1185">Reference proteome</keyword>
<gene>
    <name evidence="9" type="ORF">G8O30_11370</name>
</gene>
<feature type="domain" description="Flagellar hook-associated protein 2 C-terminal" evidence="8">
    <location>
        <begin position="227"/>
        <end position="483"/>
    </location>
</feature>
<dbReference type="NCBIfam" id="NF005833">
    <property type="entry name" value="PRK07737.1"/>
    <property type="match status" value="1"/>
</dbReference>
<keyword evidence="5" id="KW-0964">Secreted</keyword>
<evidence type="ECO:0000256" key="6">
    <source>
        <dbReference type="SAM" id="MobiDB-lite"/>
    </source>
</evidence>
<dbReference type="GO" id="GO:0007155">
    <property type="term" value="P:cell adhesion"/>
    <property type="evidence" value="ECO:0007669"/>
    <property type="project" value="InterPro"/>
</dbReference>
<feature type="compositionally biased region" description="Basic and acidic residues" evidence="6">
    <location>
        <begin position="311"/>
        <end position="325"/>
    </location>
</feature>
<keyword evidence="9" id="KW-0966">Cell projection</keyword>
<dbReference type="Pfam" id="PF02465">
    <property type="entry name" value="FliD_N"/>
    <property type="match status" value="1"/>
</dbReference>
<name>A0A7S8CCZ2_9BACI</name>
<dbReference type="InterPro" id="IPR010809">
    <property type="entry name" value="FliD_C"/>
</dbReference>
<organism evidence="9 10">
    <name type="scientific">Mangrovibacillus cuniculi</name>
    <dbReference type="NCBI Taxonomy" id="2593652"/>
    <lineage>
        <taxon>Bacteria</taxon>
        <taxon>Bacillati</taxon>
        <taxon>Bacillota</taxon>
        <taxon>Bacilli</taxon>
        <taxon>Bacillales</taxon>
        <taxon>Bacillaceae</taxon>
        <taxon>Mangrovibacillus</taxon>
    </lineage>
</organism>
<sequence length="495" mass="54626">MNMRIGGLASGMDIDSLVKDLMNAERMPLNKLNQQKTFLEWQRDDYRKLNTDLFNFSNSIFDGVLRQSTYTKKNITTTNSAIANIKSVSSTSDFNGEITVTKLAKTASINSVGAVAAGTTLGADENFTIQAIKKDGTLGEAITIEGKAGDSISTIVNKINSNKDVGVTAFFDEVTGRLSLTAKNSGNIGASGENNTTADAEIVITGTEFRGMFRLNGYNTTTNGTVGENAEFTYNGLSTSRSTNTFTINGVEFNLKGVGTTSFSSTTDVDSIFDSVKKFVDDYNKLIEDANSKINERRNRNFQPLTDEEREALSEKEAERWDEQARKGTMYGDSVIRSGLTQMRADLYSPIKNGGSPFAQLAELGITTSPNFRDGGKLIIDETKLREAISADPDKVYQTFAKDGTTFDEKGIARRLRETVQGTIKTIEQKAGRSTSTNSTFTIGRTLTGLDSQIQRFEDRLLQIEDRYWRQFGEMEKAIQRANSQSAYLMQQFMM</sequence>
<dbReference type="EMBL" id="CP049742">
    <property type="protein sequence ID" value="QPC47503.1"/>
    <property type="molecule type" value="Genomic_DNA"/>
</dbReference>
<dbReference type="InterPro" id="IPR003481">
    <property type="entry name" value="FliD_N"/>
</dbReference>
<accession>A0A7S8CCZ2</accession>
<evidence type="ECO:0000256" key="1">
    <source>
        <dbReference type="ARBA" id="ARBA00009764"/>
    </source>
</evidence>
<evidence type="ECO:0000256" key="3">
    <source>
        <dbReference type="ARBA" id="ARBA00023054"/>
    </source>
</evidence>
<feature type="domain" description="Flagellar hook-associated protein 2 N-terminal" evidence="7">
    <location>
        <begin position="10"/>
        <end position="106"/>
    </location>
</feature>
<dbReference type="GO" id="GO:0005576">
    <property type="term" value="C:extracellular region"/>
    <property type="evidence" value="ECO:0007669"/>
    <property type="project" value="UniProtKB-SubCell"/>
</dbReference>
<dbReference type="InterPro" id="IPR010810">
    <property type="entry name" value="Flagellin_hook_IN_motif"/>
</dbReference>
<dbReference type="GO" id="GO:0009424">
    <property type="term" value="C:bacterial-type flagellum hook"/>
    <property type="evidence" value="ECO:0007669"/>
    <property type="project" value="UniProtKB-UniRule"/>
</dbReference>
<dbReference type="PANTHER" id="PTHR30288">
    <property type="entry name" value="FLAGELLAR CAP/ASSEMBLY PROTEIN FLID"/>
    <property type="match status" value="1"/>
</dbReference>
<proteinExistence type="inferred from homology"/>
<keyword evidence="4 5" id="KW-0975">Bacterial flagellum</keyword>
<feature type="region of interest" description="Disordered" evidence="6">
    <location>
        <begin position="298"/>
        <end position="325"/>
    </location>
</feature>
<dbReference type="GO" id="GO:0071973">
    <property type="term" value="P:bacterial-type flagellum-dependent cell motility"/>
    <property type="evidence" value="ECO:0007669"/>
    <property type="project" value="TreeGrafter"/>
</dbReference>
<evidence type="ECO:0000259" key="8">
    <source>
        <dbReference type="Pfam" id="PF07195"/>
    </source>
</evidence>
<comment type="subcellular location">
    <subcellularLocation>
        <location evidence="5">Secreted</location>
    </subcellularLocation>
    <subcellularLocation>
        <location evidence="5">Bacterial flagellum</location>
    </subcellularLocation>
</comment>
<evidence type="ECO:0000313" key="10">
    <source>
        <dbReference type="Proteomes" id="UP000593626"/>
    </source>
</evidence>
<comment type="similarity">
    <text evidence="1 5">Belongs to the FliD family.</text>
</comment>
<dbReference type="Pfam" id="PF07195">
    <property type="entry name" value="FliD_C"/>
    <property type="match status" value="1"/>
</dbReference>
<dbReference type="PANTHER" id="PTHR30288:SF0">
    <property type="entry name" value="FLAGELLAR HOOK-ASSOCIATED PROTEIN 2"/>
    <property type="match status" value="1"/>
</dbReference>
<dbReference type="Pfam" id="PF07196">
    <property type="entry name" value="Flagellin_IN"/>
    <property type="match status" value="1"/>
</dbReference>
<evidence type="ECO:0000256" key="4">
    <source>
        <dbReference type="ARBA" id="ARBA00023143"/>
    </source>
</evidence>
<comment type="subunit">
    <text evidence="2 5">Homopentamer.</text>
</comment>
<dbReference type="GO" id="GO:0009421">
    <property type="term" value="C:bacterial-type flagellum filament cap"/>
    <property type="evidence" value="ECO:0007669"/>
    <property type="project" value="InterPro"/>
</dbReference>
<reference evidence="9 10" key="1">
    <citation type="submission" date="2019-07" db="EMBL/GenBank/DDBJ databases">
        <title>Genome sequence of 2 isolates from Red Sea Mangroves.</title>
        <authorList>
            <person name="Sefrji F."/>
            <person name="Michoud G."/>
            <person name="Merlino G."/>
            <person name="Daffonchio D."/>
        </authorList>
    </citation>
    <scope>NUCLEOTIDE SEQUENCE [LARGE SCALE GENOMIC DNA]</scope>
    <source>
        <strain evidence="9 10">R1DC41</strain>
    </source>
</reference>
<keyword evidence="9" id="KW-0969">Cilium</keyword>
<dbReference type="AlphaFoldDB" id="A0A7S8CCZ2"/>
<dbReference type="KEGG" id="mcui:G8O30_11370"/>
<evidence type="ECO:0000259" key="7">
    <source>
        <dbReference type="Pfam" id="PF02465"/>
    </source>
</evidence>
<dbReference type="Proteomes" id="UP000593626">
    <property type="component" value="Chromosome"/>
</dbReference>
<dbReference type="RefSeq" id="WP_239672173.1">
    <property type="nucleotide sequence ID" value="NZ_CP049742.1"/>
</dbReference>